<organism evidence="1 2">
    <name type="scientific">Panagrolaimus sp. JU765</name>
    <dbReference type="NCBI Taxonomy" id="591449"/>
    <lineage>
        <taxon>Eukaryota</taxon>
        <taxon>Metazoa</taxon>
        <taxon>Ecdysozoa</taxon>
        <taxon>Nematoda</taxon>
        <taxon>Chromadorea</taxon>
        <taxon>Rhabditida</taxon>
        <taxon>Tylenchina</taxon>
        <taxon>Panagrolaimomorpha</taxon>
        <taxon>Panagrolaimoidea</taxon>
        <taxon>Panagrolaimidae</taxon>
        <taxon>Panagrolaimus</taxon>
    </lineage>
</organism>
<sequence length="474" mass="54784">MVKHRDVYKLMFCYSAGLDVYCGFLDDKFYMNQTYGCSFEAKDGHIVIGKRTSKYQILYFEKYGEFPRKIRRCLVRFEDVDQPDSSGFTECPYADYDTVSDKENSCRLHKSQVFNNSIFSTFDGRTFCYERNSTSYFPGKAFDNEKIHDNYGIHDYVFVLDVDAIKIETIIPRPFGVVYRDQPSCSVEFYQIPSQKVFTAVNTPCLPKTDYKYFYFNETKINDVGRGELHACAYEPNEHKMTCAIIAKKILKIEFNEIGVCNETDAGGIINHTMVDDGNFTNIGFSAFTGANLTNYFVFKGRNGGFKHYLSGSIPKCTDSRDSSKLFFSDPGNSIDDVFTGSSTNFDRNDPEFIQYVNLMGMKIIKLANGSFIWQSNRTYDSTKDLYEDLKYDYIFVDDYTKRKIYFPPKPTFFCFRVTFNLVMATLAVDGFLALLFMLIFVMEIIGYRKKSYHDVRLELMLQKFAILKAAGRC</sequence>
<dbReference type="Proteomes" id="UP000887576">
    <property type="component" value="Unplaced"/>
</dbReference>
<evidence type="ECO:0000313" key="1">
    <source>
        <dbReference type="Proteomes" id="UP000887576"/>
    </source>
</evidence>
<dbReference type="WBParaSite" id="JU765_v2.g9958.t1">
    <property type="protein sequence ID" value="JU765_v2.g9958.t1"/>
    <property type="gene ID" value="JU765_v2.g9958"/>
</dbReference>
<accession>A0AC34RTL3</accession>
<reference evidence="2" key="1">
    <citation type="submission" date="2022-11" db="UniProtKB">
        <authorList>
            <consortium name="WormBaseParasite"/>
        </authorList>
    </citation>
    <scope>IDENTIFICATION</scope>
</reference>
<evidence type="ECO:0000313" key="2">
    <source>
        <dbReference type="WBParaSite" id="JU765_v2.g9958.t1"/>
    </source>
</evidence>
<name>A0AC34RTL3_9BILA</name>
<proteinExistence type="predicted"/>
<protein>
    <submittedName>
        <fullName evidence="2">Uncharacterized protein</fullName>
    </submittedName>
</protein>